<evidence type="ECO:0000256" key="1">
    <source>
        <dbReference type="ARBA" id="ARBA00022574"/>
    </source>
</evidence>
<dbReference type="InterPro" id="IPR036322">
    <property type="entry name" value="WD40_repeat_dom_sf"/>
</dbReference>
<dbReference type="AlphaFoldDB" id="W7T9A4"/>
<accession>W7T9A4</accession>
<reference evidence="7 8" key="1">
    <citation type="journal article" date="2014" name="Mol. Plant">
        <title>Chromosome Scale Genome Assembly and Transcriptome Profiling of Nannochloropsis gaditana in Nitrogen Depletion.</title>
        <authorList>
            <person name="Corteggiani Carpinelli E."/>
            <person name="Telatin A."/>
            <person name="Vitulo N."/>
            <person name="Forcato C."/>
            <person name="D'Angelo M."/>
            <person name="Schiavon R."/>
            <person name="Vezzi A."/>
            <person name="Giacometti G.M."/>
            <person name="Morosinotto T."/>
            <person name="Valle G."/>
        </authorList>
    </citation>
    <scope>NUCLEOTIDE SEQUENCE [LARGE SCALE GENOMIC DNA]</scope>
    <source>
        <strain evidence="7 8">B-31</strain>
    </source>
</reference>
<feature type="domain" description="Small-subunit processome Utp12" evidence="6">
    <location>
        <begin position="184"/>
        <end position="273"/>
    </location>
</feature>
<evidence type="ECO:0000313" key="7">
    <source>
        <dbReference type="EMBL" id="EWM22942.1"/>
    </source>
</evidence>
<dbReference type="GO" id="GO:0034388">
    <property type="term" value="C:Pwp2p-containing subcomplex of 90S preribosome"/>
    <property type="evidence" value="ECO:0007669"/>
    <property type="project" value="TreeGrafter"/>
</dbReference>
<dbReference type="PROSITE" id="PS50294">
    <property type="entry name" value="WD_REPEATS_REGION"/>
    <property type="match status" value="1"/>
</dbReference>
<dbReference type="GO" id="GO:0030490">
    <property type="term" value="P:maturation of SSU-rRNA"/>
    <property type="evidence" value="ECO:0007669"/>
    <property type="project" value="TreeGrafter"/>
</dbReference>
<dbReference type="SUPFAM" id="SSF50978">
    <property type="entry name" value="WD40 repeat-like"/>
    <property type="match status" value="1"/>
</dbReference>
<dbReference type="InterPro" id="IPR051570">
    <property type="entry name" value="TBC1_cilium_biogenesis"/>
</dbReference>
<evidence type="ECO:0000256" key="5">
    <source>
        <dbReference type="SAM" id="MobiDB-lite"/>
    </source>
</evidence>
<organism evidence="7 8">
    <name type="scientific">Nannochloropsis gaditana</name>
    <dbReference type="NCBI Taxonomy" id="72520"/>
    <lineage>
        <taxon>Eukaryota</taxon>
        <taxon>Sar</taxon>
        <taxon>Stramenopiles</taxon>
        <taxon>Ochrophyta</taxon>
        <taxon>Eustigmatophyceae</taxon>
        <taxon>Eustigmatales</taxon>
        <taxon>Monodopsidaceae</taxon>
        <taxon>Nannochloropsis</taxon>
    </lineage>
</organism>
<dbReference type="OrthoDB" id="407922at2759"/>
<sequence length="301" mass="34269">MAVRFLPGTHSFFSAGKDKLLKYWDADSFELILTHRGHAGEVWAMGVEGGGEVLATGGADRSVRVWERSDDQVFVEEERQRELEEMFEDGVGKEGRGEEGEEGAESGRAGRQHLESVKQGERLSEALEVMRADNGLEEEHLKFLKAARQKPGAPLPPPRAPNPLMLNLPPHRFLLFHLRLLKGPDLEQALLVLPLDLMHLLLRGLCRLLREDMEVELCWRCLLFLFRTHHRLLLHSRDLMPLLMDLRGGLRERLKGFRDGVAMNVEGLRLLKREVEEGKQAFLVPGEGEEEDGGKKRIRRE</sequence>
<dbReference type="GO" id="GO:0030515">
    <property type="term" value="F:snoRNA binding"/>
    <property type="evidence" value="ECO:0007669"/>
    <property type="project" value="TreeGrafter"/>
</dbReference>
<feature type="compositionally biased region" description="Basic and acidic residues" evidence="5">
    <location>
        <begin position="89"/>
        <end position="98"/>
    </location>
</feature>
<evidence type="ECO:0000313" key="8">
    <source>
        <dbReference type="Proteomes" id="UP000019335"/>
    </source>
</evidence>
<comment type="similarity">
    <text evidence="3">Belongs to the WD repeat WDR3/UTP12 family.</text>
</comment>
<dbReference type="Proteomes" id="UP000019335">
    <property type="component" value="Chromosome 19"/>
</dbReference>
<feature type="region of interest" description="Disordered" evidence="5">
    <location>
        <begin position="89"/>
        <end position="119"/>
    </location>
</feature>
<dbReference type="PANTHER" id="PTHR19853:SF0">
    <property type="entry name" value="WD REPEAT-CONTAINING PROTEIN 3"/>
    <property type="match status" value="1"/>
</dbReference>
<evidence type="ECO:0000256" key="3">
    <source>
        <dbReference type="ARBA" id="ARBA00038229"/>
    </source>
</evidence>
<dbReference type="InterPro" id="IPR001680">
    <property type="entry name" value="WD40_rpt"/>
</dbReference>
<feature type="repeat" description="WD" evidence="4">
    <location>
        <begin position="1"/>
        <end position="34"/>
    </location>
</feature>
<dbReference type="SMART" id="SM00320">
    <property type="entry name" value="WD40"/>
    <property type="match status" value="1"/>
</dbReference>
<dbReference type="EMBL" id="AZIL01001969">
    <property type="protein sequence ID" value="EWM22942.1"/>
    <property type="molecule type" value="Genomic_DNA"/>
</dbReference>
<dbReference type="InterPro" id="IPR015943">
    <property type="entry name" value="WD40/YVTN_repeat-like_dom_sf"/>
</dbReference>
<dbReference type="Gene3D" id="2.130.10.10">
    <property type="entry name" value="YVTN repeat-like/Quinoprotein amine dehydrogenase"/>
    <property type="match status" value="1"/>
</dbReference>
<dbReference type="GO" id="GO:0032040">
    <property type="term" value="C:small-subunit processome"/>
    <property type="evidence" value="ECO:0007669"/>
    <property type="project" value="TreeGrafter"/>
</dbReference>
<evidence type="ECO:0000256" key="2">
    <source>
        <dbReference type="ARBA" id="ARBA00022737"/>
    </source>
</evidence>
<feature type="repeat" description="WD" evidence="4">
    <location>
        <begin position="35"/>
        <end position="76"/>
    </location>
</feature>
<evidence type="ECO:0000259" key="6">
    <source>
        <dbReference type="Pfam" id="PF04003"/>
    </source>
</evidence>
<protein>
    <submittedName>
        <fullName evidence="7">Beta transducin trp-asp domain-containing</fullName>
    </submittedName>
</protein>
<comment type="caution">
    <text evidence="7">The sequence shown here is derived from an EMBL/GenBank/DDBJ whole genome shotgun (WGS) entry which is preliminary data.</text>
</comment>
<evidence type="ECO:0000256" key="4">
    <source>
        <dbReference type="PROSITE-ProRule" id="PRU00221"/>
    </source>
</evidence>
<gene>
    <name evidence="7" type="ORF">Naga_101805g1</name>
</gene>
<keyword evidence="8" id="KW-1185">Reference proteome</keyword>
<dbReference type="Pfam" id="PF04003">
    <property type="entry name" value="Utp12"/>
    <property type="match status" value="1"/>
</dbReference>
<dbReference type="Pfam" id="PF00400">
    <property type="entry name" value="WD40"/>
    <property type="match status" value="1"/>
</dbReference>
<dbReference type="PROSITE" id="PS50082">
    <property type="entry name" value="WD_REPEATS_2"/>
    <property type="match status" value="2"/>
</dbReference>
<keyword evidence="2" id="KW-0677">Repeat</keyword>
<dbReference type="PANTHER" id="PTHR19853">
    <property type="entry name" value="WD REPEAT CONTAINING PROTEIN 3 WDR3"/>
    <property type="match status" value="1"/>
</dbReference>
<dbReference type="InterPro" id="IPR007148">
    <property type="entry name" value="SSU_processome_Utp12"/>
</dbReference>
<proteinExistence type="inferred from homology"/>
<name>W7T9A4_9STRA</name>
<keyword evidence="1 4" id="KW-0853">WD repeat</keyword>